<dbReference type="Pfam" id="PF06612">
    <property type="entry name" value="DUF1146"/>
    <property type="match status" value="1"/>
</dbReference>
<keyword evidence="1" id="KW-0812">Transmembrane</keyword>
<gene>
    <name evidence="2" type="ORF">SDC9_192585</name>
</gene>
<sequence>MGGVRHLDLTMFNGIIVLLSHMIFIFISFWSMKAIRLEKWIRKGHIREARVLYFFLSIALGYTVSTFLLELVTTSRNISYLLFS</sequence>
<name>A0A645I188_9ZZZZ</name>
<dbReference type="EMBL" id="VSSQ01104598">
    <property type="protein sequence ID" value="MPN45018.1"/>
    <property type="molecule type" value="Genomic_DNA"/>
</dbReference>
<keyword evidence="1" id="KW-0472">Membrane</keyword>
<accession>A0A645I188</accession>
<proteinExistence type="predicted"/>
<reference evidence="2" key="1">
    <citation type="submission" date="2019-08" db="EMBL/GenBank/DDBJ databases">
        <authorList>
            <person name="Kucharzyk K."/>
            <person name="Murdoch R.W."/>
            <person name="Higgins S."/>
            <person name="Loffler F."/>
        </authorList>
    </citation>
    <scope>NUCLEOTIDE SEQUENCE</scope>
</reference>
<dbReference type="NCBIfam" id="TIGR02327">
    <property type="entry name" value="int_mem_ywzB"/>
    <property type="match status" value="1"/>
</dbReference>
<dbReference type="InterPro" id="IPR009526">
    <property type="entry name" value="DUF1146"/>
</dbReference>
<evidence type="ECO:0000313" key="2">
    <source>
        <dbReference type="EMBL" id="MPN45018.1"/>
    </source>
</evidence>
<protein>
    <recommendedName>
        <fullName evidence="3">Membrane protein YwzB</fullName>
    </recommendedName>
</protein>
<feature type="transmembrane region" description="Helical" evidence="1">
    <location>
        <begin position="12"/>
        <end position="30"/>
    </location>
</feature>
<dbReference type="AlphaFoldDB" id="A0A645I188"/>
<comment type="caution">
    <text evidence="2">The sequence shown here is derived from an EMBL/GenBank/DDBJ whole genome shotgun (WGS) entry which is preliminary data.</text>
</comment>
<evidence type="ECO:0008006" key="3">
    <source>
        <dbReference type="Google" id="ProtNLM"/>
    </source>
</evidence>
<organism evidence="2">
    <name type="scientific">bioreactor metagenome</name>
    <dbReference type="NCBI Taxonomy" id="1076179"/>
    <lineage>
        <taxon>unclassified sequences</taxon>
        <taxon>metagenomes</taxon>
        <taxon>ecological metagenomes</taxon>
    </lineage>
</organism>
<keyword evidence="1" id="KW-1133">Transmembrane helix</keyword>
<evidence type="ECO:0000256" key="1">
    <source>
        <dbReference type="SAM" id="Phobius"/>
    </source>
</evidence>
<feature type="transmembrane region" description="Helical" evidence="1">
    <location>
        <begin position="51"/>
        <end position="72"/>
    </location>
</feature>